<dbReference type="Pfam" id="PF01734">
    <property type="entry name" value="Patatin"/>
    <property type="match status" value="1"/>
</dbReference>
<dbReference type="AlphaFoldDB" id="A0A2V4WUM9"/>
<dbReference type="PANTHER" id="PTHR14226:SF29">
    <property type="entry name" value="NEUROPATHY TARGET ESTERASE SWS"/>
    <property type="match status" value="1"/>
</dbReference>
<dbReference type="OrthoDB" id="9770965at2"/>
<organism evidence="6 7">
    <name type="scientific">Winogradskyella epiphytica</name>
    <dbReference type="NCBI Taxonomy" id="262005"/>
    <lineage>
        <taxon>Bacteria</taxon>
        <taxon>Pseudomonadati</taxon>
        <taxon>Bacteroidota</taxon>
        <taxon>Flavobacteriia</taxon>
        <taxon>Flavobacteriales</taxon>
        <taxon>Flavobacteriaceae</taxon>
        <taxon>Winogradskyella</taxon>
    </lineage>
</organism>
<proteinExistence type="predicted"/>
<dbReference type="GO" id="GO:0016042">
    <property type="term" value="P:lipid catabolic process"/>
    <property type="evidence" value="ECO:0007669"/>
    <property type="project" value="UniProtKB-UniRule"/>
</dbReference>
<evidence type="ECO:0000256" key="3">
    <source>
        <dbReference type="ARBA" id="ARBA00023098"/>
    </source>
</evidence>
<dbReference type="PANTHER" id="PTHR14226">
    <property type="entry name" value="NEUROPATHY TARGET ESTERASE/SWISS CHEESE D.MELANOGASTER"/>
    <property type="match status" value="1"/>
</dbReference>
<keyword evidence="7" id="KW-1185">Reference proteome</keyword>
<dbReference type="InterPro" id="IPR016035">
    <property type="entry name" value="Acyl_Trfase/lysoPLipase"/>
</dbReference>
<protein>
    <submittedName>
        <fullName evidence="6">NTE family protein</fullName>
    </submittedName>
</protein>
<dbReference type="Proteomes" id="UP000248054">
    <property type="component" value="Unassembled WGS sequence"/>
</dbReference>
<dbReference type="SUPFAM" id="SSF52151">
    <property type="entry name" value="FabD/lysophospholipase-like"/>
    <property type="match status" value="1"/>
</dbReference>
<feature type="short sequence motif" description="GXGXXG" evidence="4">
    <location>
        <begin position="9"/>
        <end position="14"/>
    </location>
</feature>
<accession>A0A2V4WUM9</accession>
<dbReference type="InterPro" id="IPR002641">
    <property type="entry name" value="PNPLA_dom"/>
</dbReference>
<dbReference type="Gene3D" id="3.40.1090.10">
    <property type="entry name" value="Cytosolic phospholipase A2 catalytic domain"/>
    <property type="match status" value="2"/>
</dbReference>
<dbReference type="RefSeq" id="WP_110476328.1">
    <property type="nucleotide sequence ID" value="NZ_BMWQ01000007.1"/>
</dbReference>
<feature type="active site" description="Nucleophile" evidence="4">
    <location>
        <position position="38"/>
    </location>
</feature>
<feature type="active site" description="Proton acceptor" evidence="4">
    <location>
        <position position="150"/>
    </location>
</feature>
<gene>
    <name evidence="6" type="ORF">DFQ11_107110</name>
</gene>
<dbReference type="PROSITE" id="PS51635">
    <property type="entry name" value="PNPLA"/>
    <property type="match status" value="1"/>
</dbReference>
<feature type="short sequence motif" description="DGA/G" evidence="4">
    <location>
        <begin position="150"/>
        <end position="152"/>
    </location>
</feature>
<feature type="domain" description="PNPLA" evidence="5">
    <location>
        <begin position="5"/>
        <end position="163"/>
    </location>
</feature>
<dbReference type="InterPro" id="IPR050301">
    <property type="entry name" value="NTE"/>
</dbReference>
<comment type="caution">
    <text evidence="6">The sequence shown here is derived from an EMBL/GenBank/DDBJ whole genome shotgun (WGS) entry which is preliminary data.</text>
</comment>
<sequence length="258" mass="28843">MSIGLVLSGGGMRGAAHIGVIKALEEHGIHATHITGTSAGAIVGALYSYGYNWEEILVFFKSFQLVDITKYAYGKPGFIDADKYYPMLKTYLKEDNFKFLKRKLTITATDILEGNLKTFSRGELIKPVLASAAFPGVFSPVKMKNSYYVDGGVLNNFPVDLLKSKCDLLIGIYVNGFHHIKKEDIKHSYSVVERAFKIKSYQEDLQKFKDCDMMIAPNQLGNYGTFDKKNIDVIFKIGYETAIEAIESNADLLSKYNL</sequence>
<dbReference type="EMBL" id="QJTD01000007">
    <property type="protein sequence ID" value="PYE80138.1"/>
    <property type="molecule type" value="Genomic_DNA"/>
</dbReference>
<keyword evidence="2 4" id="KW-0442">Lipid degradation</keyword>
<evidence type="ECO:0000313" key="6">
    <source>
        <dbReference type="EMBL" id="PYE80138.1"/>
    </source>
</evidence>
<name>A0A2V4WUM9_9FLAO</name>
<evidence type="ECO:0000256" key="2">
    <source>
        <dbReference type="ARBA" id="ARBA00022963"/>
    </source>
</evidence>
<evidence type="ECO:0000313" key="7">
    <source>
        <dbReference type="Proteomes" id="UP000248054"/>
    </source>
</evidence>
<dbReference type="CDD" id="cd07205">
    <property type="entry name" value="Pat_PNPLA6_PNPLA7_NTE1_like"/>
    <property type="match status" value="1"/>
</dbReference>
<feature type="short sequence motif" description="GXSXG" evidence="4">
    <location>
        <begin position="36"/>
        <end position="40"/>
    </location>
</feature>
<evidence type="ECO:0000256" key="1">
    <source>
        <dbReference type="ARBA" id="ARBA00022801"/>
    </source>
</evidence>
<dbReference type="GO" id="GO:0016787">
    <property type="term" value="F:hydrolase activity"/>
    <property type="evidence" value="ECO:0007669"/>
    <property type="project" value="UniProtKB-UniRule"/>
</dbReference>
<keyword evidence="1 4" id="KW-0378">Hydrolase</keyword>
<evidence type="ECO:0000256" key="4">
    <source>
        <dbReference type="PROSITE-ProRule" id="PRU01161"/>
    </source>
</evidence>
<keyword evidence="3 4" id="KW-0443">Lipid metabolism</keyword>
<evidence type="ECO:0000259" key="5">
    <source>
        <dbReference type="PROSITE" id="PS51635"/>
    </source>
</evidence>
<reference evidence="6 7" key="1">
    <citation type="submission" date="2018-06" db="EMBL/GenBank/DDBJ databases">
        <title>Genomic Encyclopedia of Type Strains, Phase III (KMG-III): the genomes of soil and plant-associated and newly described type strains.</title>
        <authorList>
            <person name="Whitman W."/>
        </authorList>
    </citation>
    <scope>NUCLEOTIDE SEQUENCE [LARGE SCALE GENOMIC DNA]</scope>
    <source>
        <strain evidence="6 7">CECT 7945</strain>
    </source>
</reference>